<feature type="non-terminal residue" evidence="1">
    <location>
        <position position="1"/>
    </location>
</feature>
<organism evidence="1">
    <name type="scientific">Lepeophtheirus salmonis</name>
    <name type="common">Salmon louse</name>
    <name type="synonym">Caligus salmonis</name>
    <dbReference type="NCBI Taxonomy" id="72036"/>
    <lineage>
        <taxon>Eukaryota</taxon>
        <taxon>Metazoa</taxon>
        <taxon>Ecdysozoa</taxon>
        <taxon>Arthropoda</taxon>
        <taxon>Crustacea</taxon>
        <taxon>Multicrustacea</taxon>
        <taxon>Hexanauplia</taxon>
        <taxon>Copepoda</taxon>
        <taxon>Siphonostomatoida</taxon>
        <taxon>Caligidae</taxon>
        <taxon>Lepeophtheirus</taxon>
    </lineage>
</organism>
<accession>A0A0K2VIU0</accession>
<dbReference type="AlphaFoldDB" id="A0A0K2VIU0"/>
<sequence length="79" mass="9588">LMLMVFCKLSHMLLMIWDLEQSTPDYQLLPLKLQFLQESQSLILLLLWLLKQNSRKLLIRQRLLPLFNQHKYSCPMIFQ</sequence>
<name>A0A0K2VIU0_LEPSM</name>
<dbReference type="EMBL" id="HACA01033007">
    <property type="protein sequence ID" value="CDW50368.1"/>
    <property type="molecule type" value="Transcribed_RNA"/>
</dbReference>
<reference evidence="1" key="1">
    <citation type="submission" date="2014-05" db="EMBL/GenBank/DDBJ databases">
        <authorList>
            <person name="Chronopoulou M."/>
        </authorList>
    </citation>
    <scope>NUCLEOTIDE SEQUENCE</scope>
    <source>
        <tissue evidence="1">Whole organism</tissue>
    </source>
</reference>
<protein>
    <submittedName>
        <fullName evidence="1">Uncharacterized protein</fullName>
    </submittedName>
</protein>
<evidence type="ECO:0000313" key="1">
    <source>
        <dbReference type="EMBL" id="CDW50368.1"/>
    </source>
</evidence>
<proteinExistence type="predicted"/>